<evidence type="ECO:0000313" key="11">
    <source>
        <dbReference type="Proteomes" id="UP001220324"/>
    </source>
</evidence>
<keyword evidence="6 8" id="KW-0472">Membrane</keyword>
<feature type="compositionally biased region" description="Polar residues" evidence="7">
    <location>
        <begin position="122"/>
        <end position="144"/>
    </location>
</feature>
<evidence type="ECO:0000259" key="9">
    <source>
        <dbReference type="Pfam" id="PF13813"/>
    </source>
</evidence>
<evidence type="ECO:0000313" key="10">
    <source>
        <dbReference type="EMBL" id="KAJ5552552.1"/>
    </source>
</evidence>
<organism evidence="10 11">
    <name type="scientific">Penicillium frequentans</name>
    <dbReference type="NCBI Taxonomy" id="3151616"/>
    <lineage>
        <taxon>Eukaryota</taxon>
        <taxon>Fungi</taxon>
        <taxon>Dikarya</taxon>
        <taxon>Ascomycota</taxon>
        <taxon>Pezizomycotina</taxon>
        <taxon>Eurotiomycetes</taxon>
        <taxon>Eurotiomycetidae</taxon>
        <taxon>Eurotiales</taxon>
        <taxon>Aspergillaceae</taxon>
        <taxon>Penicillium</taxon>
    </lineage>
</organism>
<evidence type="ECO:0000256" key="8">
    <source>
        <dbReference type="SAM" id="Phobius"/>
    </source>
</evidence>
<keyword evidence="4 8" id="KW-0812">Transmembrane</keyword>
<evidence type="ECO:0000256" key="4">
    <source>
        <dbReference type="ARBA" id="ARBA00022692"/>
    </source>
</evidence>
<keyword evidence="3" id="KW-0808">Transferase</keyword>
<evidence type="ECO:0000256" key="7">
    <source>
        <dbReference type="SAM" id="MobiDB-lite"/>
    </source>
</evidence>
<dbReference type="InterPro" id="IPR044851">
    <property type="entry name" value="Wax_synthase"/>
</dbReference>
<keyword evidence="11" id="KW-1185">Reference proteome</keyword>
<evidence type="ECO:0000256" key="1">
    <source>
        <dbReference type="ARBA" id="ARBA00004141"/>
    </source>
</evidence>
<feature type="transmembrane region" description="Helical" evidence="8">
    <location>
        <begin position="58"/>
        <end position="75"/>
    </location>
</feature>
<feature type="region of interest" description="Disordered" evidence="7">
    <location>
        <begin position="122"/>
        <end position="148"/>
    </location>
</feature>
<accession>A0AAD6GHI7</accession>
<feature type="domain" description="Wax synthase" evidence="9">
    <location>
        <begin position="339"/>
        <end position="423"/>
    </location>
</feature>
<evidence type="ECO:0000256" key="5">
    <source>
        <dbReference type="ARBA" id="ARBA00022989"/>
    </source>
</evidence>
<dbReference type="GO" id="GO:0006629">
    <property type="term" value="P:lipid metabolic process"/>
    <property type="evidence" value="ECO:0007669"/>
    <property type="project" value="InterPro"/>
</dbReference>
<dbReference type="PANTHER" id="PTHR31595">
    <property type="entry name" value="LONG-CHAIN-ALCOHOL O-FATTY-ACYLTRANSFERASE 3-RELATED"/>
    <property type="match status" value="1"/>
</dbReference>
<dbReference type="GO" id="GO:0016020">
    <property type="term" value="C:membrane"/>
    <property type="evidence" value="ECO:0007669"/>
    <property type="project" value="UniProtKB-SubCell"/>
</dbReference>
<keyword evidence="5 8" id="KW-1133">Transmembrane helix</keyword>
<evidence type="ECO:0000256" key="2">
    <source>
        <dbReference type="ARBA" id="ARBA00007282"/>
    </source>
</evidence>
<dbReference type="PANTHER" id="PTHR31595:SF67">
    <property type="entry name" value="WAX SYNTHASE DOMAIN-CONTAINING PROTEIN"/>
    <property type="match status" value="1"/>
</dbReference>
<dbReference type="EMBL" id="JAQIZZ010000002">
    <property type="protein sequence ID" value="KAJ5552552.1"/>
    <property type="molecule type" value="Genomic_DNA"/>
</dbReference>
<gene>
    <name evidence="10" type="ORF">N7494_001930</name>
</gene>
<name>A0AAD6GHI7_9EURO</name>
<dbReference type="AlphaFoldDB" id="A0AAD6GHI7"/>
<dbReference type="GO" id="GO:0008374">
    <property type="term" value="F:O-acyltransferase activity"/>
    <property type="evidence" value="ECO:0007669"/>
    <property type="project" value="InterPro"/>
</dbReference>
<comment type="similarity">
    <text evidence="2">Belongs to the wax synthase family.</text>
</comment>
<feature type="transmembrane region" description="Helical" evidence="8">
    <location>
        <begin position="32"/>
        <end position="51"/>
    </location>
</feature>
<dbReference type="InterPro" id="IPR032805">
    <property type="entry name" value="Wax_synthase_dom"/>
</dbReference>
<evidence type="ECO:0000256" key="3">
    <source>
        <dbReference type="ARBA" id="ARBA00022679"/>
    </source>
</evidence>
<feature type="transmembrane region" description="Helical" evidence="8">
    <location>
        <begin position="87"/>
        <end position="106"/>
    </location>
</feature>
<protein>
    <recommendedName>
        <fullName evidence="9">Wax synthase domain-containing protein</fullName>
    </recommendedName>
</protein>
<dbReference type="Pfam" id="PF13813">
    <property type="entry name" value="MBOAT_2"/>
    <property type="match status" value="1"/>
</dbReference>
<sequence>MADPRISWSRYLVRQNEHDLDTLLQQGTFKPLLLSHVIFFNCLPWIALVIPKRRGGRYFRPLVFALSLAIALEVLRTQRALLGGNGYMIGMMVGWWLVWSATLFVFSDVERDFQRIERVTLSETPNPNGSESNAQSGSMLSSNDCPAPAPVDTAAAQFRWQSYPSKLSHRIEWCAGLLFNLRGPEWNWRAPRLGRLPRTVHANLHSGFLASSLREENGIHISAKSCLSKAFRTFLISYLTLDALKVIMIRDPYFRGTLVADATPPSPLSFLASIPLGVRFYHCFVSCMGVYVALAYVTSLNPICFLGLSMAFPNASRKLTAAPLDESWLYADTFGPFISPVLDDGLAGVWGSWWHQLFRHGFVSTARWILPLLPGSWGTYPGMKRVIYIVIAFSLSGFVHACGSYTQFTETHPLRGPFLFFFLQSMVILVEHMVKAVVLPKLHLGRTPRWLRRTANGLIVFCWLLYSGAFIADDFARGGLWLMEPVPLSPLRGLGLANGQGWWCWEGQWFKYWDDGTYWGSGIRVI</sequence>
<comment type="subcellular location">
    <subcellularLocation>
        <location evidence="1">Membrane</location>
        <topology evidence="1">Multi-pass membrane protein</topology>
    </subcellularLocation>
</comment>
<feature type="transmembrane region" description="Helical" evidence="8">
    <location>
        <begin position="418"/>
        <end position="438"/>
    </location>
</feature>
<feature type="transmembrane region" description="Helical" evidence="8">
    <location>
        <begin position="386"/>
        <end position="406"/>
    </location>
</feature>
<proteinExistence type="inferred from homology"/>
<reference evidence="10 11" key="1">
    <citation type="journal article" date="2023" name="IMA Fungus">
        <title>Comparative genomic study of the Penicillium genus elucidates a diverse pangenome and 15 lateral gene transfer events.</title>
        <authorList>
            <person name="Petersen C."/>
            <person name="Sorensen T."/>
            <person name="Nielsen M.R."/>
            <person name="Sondergaard T.E."/>
            <person name="Sorensen J.L."/>
            <person name="Fitzpatrick D.A."/>
            <person name="Frisvad J.C."/>
            <person name="Nielsen K.L."/>
        </authorList>
    </citation>
    <scope>NUCLEOTIDE SEQUENCE [LARGE SCALE GENOMIC DNA]</scope>
    <source>
        <strain evidence="10 11">IBT 35679</strain>
    </source>
</reference>
<dbReference type="Proteomes" id="UP001220324">
    <property type="component" value="Unassembled WGS sequence"/>
</dbReference>
<evidence type="ECO:0000256" key="6">
    <source>
        <dbReference type="ARBA" id="ARBA00023136"/>
    </source>
</evidence>
<feature type="transmembrane region" description="Helical" evidence="8">
    <location>
        <begin position="450"/>
        <end position="472"/>
    </location>
</feature>
<comment type="caution">
    <text evidence="10">The sequence shown here is derived from an EMBL/GenBank/DDBJ whole genome shotgun (WGS) entry which is preliminary data.</text>
</comment>